<dbReference type="Proteomes" id="UP001186944">
    <property type="component" value="Unassembled WGS sequence"/>
</dbReference>
<feature type="transmembrane region" description="Helical" evidence="9">
    <location>
        <begin position="412"/>
        <end position="435"/>
    </location>
</feature>
<dbReference type="PANTHER" id="PTHR12929:SF10">
    <property type="entry name" value="RIBOFLAVIN TRANSPORTER"/>
    <property type="match status" value="1"/>
</dbReference>
<evidence type="ECO:0000256" key="2">
    <source>
        <dbReference type="ARBA" id="ARBA00004651"/>
    </source>
</evidence>
<dbReference type="GO" id="GO:0032217">
    <property type="term" value="F:riboflavin transmembrane transporter activity"/>
    <property type="evidence" value="ECO:0007669"/>
    <property type="project" value="UniProtKB-UniRule"/>
</dbReference>
<dbReference type="GO" id="GO:0005886">
    <property type="term" value="C:plasma membrane"/>
    <property type="evidence" value="ECO:0007669"/>
    <property type="project" value="UniProtKB-SubCell"/>
</dbReference>
<feature type="transmembrane region" description="Helical" evidence="9">
    <location>
        <begin position="210"/>
        <end position="231"/>
    </location>
</feature>
<dbReference type="AlphaFoldDB" id="A0AA89BKJ8"/>
<evidence type="ECO:0000256" key="7">
    <source>
        <dbReference type="ARBA" id="ARBA00022989"/>
    </source>
</evidence>
<organism evidence="10 11">
    <name type="scientific">Pinctada imbricata</name>
    <name type="common">Atlantic pearl-oyster</name>
    <name type="synonym">Pinctada martensii</name>
    <dbReference type="NCBI Taxonomy" id="66713"/>
    <lineage>
        <taxon>Eukaryota</taxon>
        <taxon>Metazoa</taxon>
        <taxon>Spiralia</taxon>
        <taxon>Lophotrochozoa</taxon>
        <taxon>Mollusca</taxon>
        <taxon>Bivalvia</taxon>
        <taxon>Autobranchia</taxon>
        <taxon>Pteriomorphia</taxon>
        <taxon>Pterioida</taxon>
        <taxon>Pterioidea</taxon>
        <taxon>Pteriidae</taxon>
        <taxon>Pinctada</taxon>
    </lineage>
</organism>
<feature type="transmembrane region" description="Helical" evidence="9">
    <location>
        <begin position="116"/>
        <end position="144"/>
    </location>
</feature>
<evidence type="ECO:0000256" key="6">
    <source>
        <dbReference type="ARBA" id="ARBA00022692"/>
    </source>
</evidence>
<gene>
    <name evidence="10" type="ORF">FSP39_011533</name>
</gene>
<feature type="transmembrane region" description="Helical" evidence="9">
    <location>
        <begin position="51"/>
        <end position="73"/>
    </location>
</feature>
<comment type="function">
    <text evidence="9">Plasma membrane transporter mediating the uptake by cells of the water soluble vitamin B2/riboflavin that plays a key role in biochemical oxidation-reduction reactions of the carbohydrate, lipid, and amino acid metabolism.</text>
</comment>
<evidence type="ECO:0000256" key="5">
    <source>
        <dbReference type="ARBA" id="ARBA00022475"/>
    </source>
</evidence>
<evidence type="ECO:0000313" key="11">
    <source>
        <dbReference type="Proteomes" id="UP001186944"/>
    </source>
</evidence>
<evidence type="ECO:0000256" key="1">
    <source>
        <dbReference type="ARBA" id="ARBA00000215"/>
    </source>
</evidence>
<dbReference type="EMBL" id="VSWD01000012">
    <property type="protein sequence ID" value="KAK3085978.1"/>
    <property type="molecule type" value="Genomic_DNA"/>
</dbReference>
<reference evidence="10" key="1">
    <citation type="submission" date="2019-08" db="EMBL/GenBank/DDBJ databases">
        <title>The improved chromosome-level genome for the pearl oyster Pinctada fucata martensii using PacBio sequencing and Hi-C.</title>
        <authorList>
            <person name="Zheng Z."/>
        </authorList>
    </citation>
    <scope>NUCLEOTIDE SEQUENCE</scope>
    <source>
        <strain evidence="10">ZZ-2019</strain>
        <tissue evidence="10">Adductor muscle</tissue>
    </source>
</reference>
<comment type="catalytic activity">
    <reaction evidence="1 9">
        <text>riboflavin(in) = riboflavin(out)</text>
        <dbReference type="Rhea" id="RHEA:35015"/>
        <dbReference type="ChEBI" id="CHEBI:57986"/>
    </reaction>
</comment>
<evidence type="ECO:0000313" key="10">
    <source>
        <dbReference type="EMBL" id="KAK3085978.1"/>
    </source>
</evidence>
<accession>A0AA89BKJ8</accession>
<comment type="similarity">
    <text evidence="3 9">Belongs to the riboflavin transporter family.</text>
</comment>
<name>A0AA89BKJ8_PINIB</name>
<dbReference type="Pfam" id="PF06237">
    <property type="entry name" value="SLC52_ribofla_tr"/>
    <property type="match status" value="1"/>
</dbReference>
<evidence type="ECO:0000256" key="3">
    <source>
        <dbReference type="ARBA" id="ARBA00006366"/>
    </source>
</evidence>
<evidence type="ECO:0000256" key="9">
    <source>
        <dbReference type="RuleBase" id="RU368035"/>
    </source>
</evidence>
<feature type="transmembrane region" description="Helical" evidence="9">
    <location>
        <begin position="349"/>
        <end position="366"/>
    </location>
</feature>
<dbReference type="InterPro" id="IPR009357">
    <property type="entry name" value="Riboflavin_transptr"/>
</dbReference>
<keyword evidence="5 9" id="KW-1003">Cell membrane</keyword>
<keyword evidence="11" id="KW-1185">Reference proteome</keyword>
<feature type="transmembrane region" description="Helical" evidence="9">
    <location>
        <begin position="284"/>
        <end position="305"/>
    </location>
</feature>
<evidence type="ECO:0000256" key="8">
    <source>
        <dbReference type="ARBA" id="ARBA00023136"/>
    </source>
</evidence>
<dbReference type="PANTHER" id="PTHR12929">
    <property type="entry name" value="SOLUTE CARRIER FAMILY 52"/>
    <property type="match status" value="1"/>
</dbReference>
<feature type="transmembrane region" description="Helical" evidence="9">
    <location>
        <begin position="381"/>
        <end position="405"/>
    </location>
</feature>
<proteinExistence type="inferred from homology"/>
<feature type="transmembrane region" description="Helical" evidence="9">
    <location>
        <begin position="317"/>
        <end position="337"/>
    </location>
</feature>
<keyword evidence="8 9" id="KW-0472">Membrane</keyword>
<sequence length="450" mass="49738">MMSTDKIHCDQTNIIVYLIVIFFGVGSWVDLNGLWVELPVMVPHLAEGWNLLSYLAVIIQLANIAPFIVTVCYIKAPGRVREKPIIYTIIMIGAISCILLAFFWRTSAHVAGAQRSIALLALQFSLALVDCTSSVVFLPFMVIYKPQYMTAYFIGEGMSGLIPSIAALAQGVGQMSCQNVSLYVANASTNVTSFKVYPVFGEARFSVQTFFFFLFTMLLLSGISFTLLNYWSYCKQEQVKWKESEQIMNVTEKDISLTLLGEKTTDQENIESREKHATMSMAKFLYFLFLTAVLNGISNGVLPSIQTFSCLPYGINIYHLAVVLANMANPLACFLAFFHSVKSTTSNNVLTSAALVVVCYIIYTAAESPSPILVGSNTGEAFIVIAWSLAFFLMSYVKVSIATVFRREGRKALLWIGAMTQVGSLVGALTMYILINAVQLFKSADYCPNS</sequence>
<comment type="caution">
    <text evidence="10">The sequence shown here is derived from an EMBL/GenBank/DDBJ whole genome shotgun (WGS) entry which is preliminary data.</text>
</comment>
<protein>
    <recommendedName>
        <fullName evidence="9">Riboflavin transporter</fullName>
    </recommendedName>
</protein>
<feature type="transmembrane region" description="Helical" evidence="9">
    <location>
        <begin position="12"/>
        <end position="31"/>
    </location>
</feature>
<feature type="transmembrane region" description="Helical" evidence="9">
    <location>
        <begin position="85"/>
        <end position="104"/>
    </location>
</feature>
<keyword evidence="7 9" id="KW-1133">Transmembrane helix</keyword>
<feature type="transmembrane region" description="Helical" evidence="9">
    <location>
        <begin position="151"/>
        <end position="172"/>
    </location>
</feature>
<keyword evidence="6 9" id="KW-0812">Transmembrane</keyword>
<comment type="subcellular location">
    <subcellularLocation>
        <location evidence="2 9">Cell membrane</location>
        <topology evidence="2 9">Multi-pass membrane protein</topology>
    </subcellularLocation>
</comment>
<keyword evidence="4 9" id="KW-0813">Transport</keyword>
<evidence type="ECO:0000256" key="4">
    <source>
        <dbReference type="ARBA" id="ARBA00022448"/>
    </source>
</evidence>